<dbReference type="AlphaFoldDB" id="A0A853I0W5"/>
<dbReference type="SUPFAM" id="SSF53335">
    <property type="entry name" value="S-adenosyl-L-methionine-dependent methyltransferases"/>
    <property type="match status" value="1"/>
</dbReference>
<dbReference type="RefSeq" id="WP_180569638.1">
    <property type="nucleotide sequence ID" value="NZ_JACCKB010000027.1"/>
</dbReference>
<comment type="caution">
    <text evidence="2">The sequence shown here is derived from an EMBL/GenBank/DDBJ whole genome shotgun (WGS) entry which is preliminary data.</text>
</comment>
<reference evidence="2 3" key="1">
    <citation type="submission" date="2020-07" db="EMBL/GenBank/DDBJ databases">
        <title>Endozoicomonas sp. nov., isolated from sediment.</title>
        <authorList>
            <person name="Gu T."/>
        </authorList>
    </citation>
    <scope>NUCLEOTIDE SEQUENCE [LARGE SCALE GENOMIC DNA]</scope>
    <source>
        <strain evidence="2 3">SM1973</strain>
    </source>
</reference>
<keyword evidence="2" id="KW-0489">Methyltransferase</keyword>
<dbReference type="GO" id="GO:0032259">
    <property type="term" value="P:methylation"/>
    <property type="evidence" value="ECO:0007669"/>
    <property type="project" value="UniProtKB-KW"/>
</dbReference>
<proteinExistence type="predicted"/>
<keyword evidence="3" id="KW-1185">Reference proteome</keyword>
<accession>A0A853I0W5</accession>
<dbReference type="Gene3D" id="3.40.50.150">
    <property type="entry name" value="Vaccinia Virus protein VP39"/>
    <property type="match status" value="1"/>
</dbReference>
<sequence length="285" mass="33255">MNSEYTSLPAVIDQSIKDGTCLVGDNFNDDQLKCWFLQEKEAFFEGDAGNSEIDPWYEYMHYVNECLGFEHIIKTKMNLDSILVLGPGAGKEIEKFSKLYKNCTLNFLEASENFQKILQKRFHGSNIIFPKITGDIELDDNTQNLVCAFSVLHHIPNVSKVIEEVARVVKIGGYFLVREPCSSMGDWRYPRSATPNERGISRNMMVNITKQTGFILDKRPIPIIFEPLNKVLKKTIGFRMLPYPMLYKIDRIFSWLISYNDHYWRDSWYKKIGPSSYFYIFRKIF</sequence>
<keyword evidence="2" id="KW-0808">Transferase</keyword>
<dbReference type="Pfam" id="PF08241">
    <property type="entry name" value="Methyltransf_11"/>
    <property type="match status" value="1"/>
</dbReference>
<feature type="domain" description="Methyltransferase type 11" evidence="1">
    <location>
        <begin position="84"/>
        <end position="177"/>
    </location>
</feature>
<evidence type="ECO:0000313" key="2">
    <source>
        <dbReference type="EMBL" id="NYZ67620.1"/>
    </source>
</evidence>
<protein>
    <submittedName>
        <fullName evidence="2">Class I SAM-dependent methyltransferase</fullName>
    </submittedName>
</protein>
<dbReference type="EMBL" id="JACCKB010000027">
    <property type="protein sequence ID" value="NYZ67620.1"/>
    <property type="molecule type" value="Genomic_DNA"/>
</dbReference>
<evidence type="ECO:0000313" key="3">
    <source>
        <dbReference type="Proteomes" id="UP000569732"/>
    </source>
</evidence>
<dbReference type="GO" id="GO:0008757">
    <property type="term" value="F:S-adenosylmethionine-dependent methyltransferase activity"/>
    <property type="evidence" value="ECO:0007669"/>
    <property type="project" value="InterPro"/>
</dbReference>
<dbReference type="InterPro" id="IPR029063">
    <property type="entry name" value="SAM-dependent_MTases_sf"/>
</dbReference>
<organism evidence="2 3">
    <name type="scientific">Spartinivicinus marinus</name>
    <dbReference type="NCBI Taxonomy" id="2994442"/>
    <lineage>
        <taxon>Bacteria</taxon>
        <taxon>Pseudomonadati</taxon>
        <taxon>Pseudomonadota</taxon>
        <taxon>Gammaproteobacteria</taxon>
        <taxon>Oceanospirillales</taxon>
        <taxon>Zooshikellaceae</taxon>
        <taxon>Spartinivicinus</taxon>
    </lineage>
</organism>
<evidence type="ECO:0000259" key="1">
    <source>
        <dbReference type="Pfam" id="PF08241"/>
    </source>
</evidence>
<gene>
    <name evidence="2" type="ORF">H0A36_16530</name>
</gene>
<dbReference type="InterPro" id="IPR013216">
    <property type="entry name" value="Methyltransf_11"/>
</dbReference>
<name>A0A853I0W5_9GAMM</name>
<dbReference type="Proteomes" id="UP000569732">
    <property type="component" value="Unassembled WGS sequence"/>
</dbReference>